<protein>
    <recommendedName>
        <fullName evidence="3">C-type lectin domain-containing protein</fullName>
    </recommendedName>
</protein>
<dbReference type="Gene3D" id="3.10.100.10">
    <property type="entry name" value="Mannose-Binding Protein A, subunit A"/>
    <property type="match status" value="1"/>
</dbReference>
<keyword evidence="2" id="KW-1185">Reference proteome</keyword>
<gene>
    <name evidence="1" type="ORF">L5515_005762</name>
</gene>
<dbReference type="EMBL" id="CP092624">
    <property type="protein sequence ID" value="UMM31650.1"/>
    <property type="molecule type" value="Genomic_DNA"/>
</dbReference>
<reference evidence="1 2" key="1">
    <citation type="submission" date="2022-04" db="EMBL/GenBank/DDBJ databases">
        <title>Chromosome-level reference genomes for two strains of Caenorhabditis briggsae: an improved platform for comparative genomics.</title>
        <authorList>
            <person name="Stevens L."/>
            <person name="Andersen E."/>
        </authorList>
    </citation>
    <scope>NUCLEOTIDE SEQUENCE [LARGE SCALE GENOMIC DNA]</scope>
    <source>
        <strain evidence="1">VX34</strain>
        <tissue evidence="1">Whole-organism</tissue>
    </source>
</reference>
<accession>A0AAE9JJZ7</accession>
<name>A0AAE9JJZ7_CAEBR</name>
<dbReference type="SUPFAM" id="SSF56436">
    <property type="entry name" value="C-type lectin-like"/>
    <property type="match status" value="1"/>
</dbReference>
<dbReference type="InterPro" id="IPR016186">
    <property type="entry name" value="C-type_lectin-like/link_sf"/>
</dbReference>
<sequence length="171" mass="19100">MVIGNPDTMLNYPEAQSYCESLNLTVTGLETTEERDFIAIAGVDNLGPDYPQFAGFWVSGVRKSECYADGWESICYCTGIDMQQSTFSDNYLTNYAGYTWDQDQSNRDTVGVWQNCIQVWIRNASKFPNNVNETLANGNVDDAVCEESYYASYQMRGFACGKVAEIPDGAM</sequence>
<evidence type="ECO:0008006" key="3">
    <source>
        <dbReference type="Google" id="ProtNLM"/>
    </source>
</evidence>
<proteinExistence type="predicted"/>
<dbReference type="PANTHER" id="PTHR23124:SF141">
    <property type="entry name" value="C-TYPE LECTIN DOMAIN-CONTAINING PROTEIN-RELATED"/>
    <property type="match status" value="1"/>
</dbReference>
<dbReference type="Proteomes" id="UP000829354">
    <property type="component" value="Chromosome V"/>
</dbReference>
<evidence type="ECO:0000313" key="2">
    <source>
        <dbReference type="Proteomes" id="UP000829354"/>
    </source>
</evidence>
<dbReference type="AlphaFoldDB" id="A0AAE9JJZ7"/>
<evidence type="ECO:0000313" key="1">
    <source>
        <dbReference type="EMBL" id="UMM31650.1"/>
    </source>
</evidence>
<dbReference type="PANTHER" id="PTHR23124">
    <property type="entry name" value="C-TYPE LECTIN DOMAIN-CONTAINING PROTEIN-RELATED-RELATED"/>
    <property type="match status" value="1"/>
</dbReference>
<dbReference type="InterPro" id="IPR016187">
    <property type="entry name" value="CTDL_fold"/>
</dbReference>
<organism evidence="1 2">
    <name type="scientific">Caenorhabditis briggsae</name>
    <dbReference type="NCBI Taxonomy" id="6238"/>
    <lineage>
        <taxon>Eukaryota</taxon>
        <taxon>Metazoa</taxon>
        <taxon>Ecdysozoa</taxon>
        <taxon>Nematoda</taxon>
        <taxon>Chromadorea</taxon>
        <taxon>Rhabditida</taxon>
        <taxon>Rhabditina</taxon>
        <taxon>Rhabditomorpha</taxon>
        <taxon>Rhabditoidea</taxon>
        <taxon>Rhabditidae</taxon>
        <taxon>Peloderinae</taxon>
        <taxon>Caenorhabditis</taxon>
    </lineage>
</organism>